<keyword evidence="9" id="KW-1185">Reference proteome</keyword>
<sequence>MRNPTIMTANTEPRTAARPLEFRTVADPAAADIGLLLLRLVFGGLLFVHGTQKLFGWFNGPGLSATAAGFQHMDYDPGKFFATLAGLCEAVGGGLLFLGLVTPLAAAIVLGTMINAMHVTWPHGLEGYESALLFATVAVALGFTGPGRFSVDHGRPWQRHGIVWGVGAVVIGVVAAVITLLVK</sequence>
<dbReference type="EMBL" id="JAVDWW010000010">
    <property type="protein sequence ID" value="MDR7171989.1"/>
    <property type="molecule type" value="Genomic_DNA"/>
</dbReference>
<comment type="caution">
    <text evidence="8">The sequence shown here is derived from an EMBL/GenBank/DDBJ whole genome shotgun (WGS) entry which is preliminary data.</text>
</comment>
<accession>A0ABU1XN79</accession>
<dbReference type="InterPro" id="IPR032808">
    <property type="entry name" value="DoxX"/>
</dbReference>
<keyword evidence="4 7" id="KW-0812">Transmembrane</keyword>
<evidence type="ECO:0000256" key="6">
    <source>
        <dbReference type="ARBA" id="ARBA00023136"/>
    </source>
</evidence>
<feature type="transmembrane region" description="Helical" evidence="7">
    <location>
        <begin position="80"/>
        <end position="110"/>
    </location>
</feature>
<comment type="subcellular location">
    <subcellularLocation>
        <location evidence="1">Cell membrane</location>
        <topology evidence="1">Multi-pass membrane protein</topology>
    </subcellularLocation>
</comment>
<evidence type="ECO:0000256" key="3">
    <source>
        <dbReference type="ARBA" id="ARBA00022475"/>
    </source>
</evidence>
<dbReference type="Proteomes" id="UP001251217">
    <property type="component" value="Unassembled WGS sequence"/>
</dbReference>
<keyword evidence="5 7" id="KW-1133">Transmembrane helix</keyword>
<feature type="transmembrane region" description="Helical" evidence="7">
    <location>
        <begin position="161"/>
        <end position="182"/>
    </location>
</feature>
<reference evidence="8 9" key="1">
    <citation type="submission" date="2023-07" db="EMBL/GenBank/DDBJ databases">
        <title>Sorghum-associated microbial communities from plants grown in Nebraska, USA.</title>
        <authorList>
            <person name="Schachtman D."/>
        </authorList>
    </citation>
    <scope>NUCLEOTIDE SEQUENCE [LARGE SCALE GENOMIC DNA]</scope>
    <source>
        <strain evidence="8 9">4272</strain>
    </source>
</reference>
<dbReference type="PANTHER" id="PTHR33452">
    <property type="entry name" value="OXIDOREDUCTASE CATD-RELATED"/>
    <property type="match status" value="1"/>
</dbReference>
<evidence type="ECO:0000256" key="1">
    <source>
        <dbReference type="ARBA" id="ARBA00004651"/>
    </source>
</evidence>
<name>A0ABU1XN79_9NOCA</name>
<protein>
    <submittedName>
        <fullName evidence="8">Oxidoreductase</fullName>
    </submittedName>
</protein>
<dbReference type="Pfam" id="PF07681">
    <property type="entry name" value="DoxX"/>
    <property type="match status" value="1"/>
</dbReference>
<proteinExistence type="inferred from homology"/>
<keyword evidence="6 7" id="KW-0472">Membrane</keyword>
<dbReference type="PANTHER" id="PTHR33452:SF1">
    <property type="entry name" value="INNER MEMBRANE PROTEIN YPHA-RELATED"/>
    <property type="match status" value="1"/>
</dbReference>
<evidence type="ECO:0000256" key="2">
    <source>
        <dbReference type="ARBA" id="ARBA00006679"/>
    </source>
</evidence>
<evidence type="ECO:0000256" key="4">
    <source>
        <dbReference type="ARBA" id="ARBA00022692"/>
    </source>
</evidence>
<dbReference type="InterPro" id="IPR051907">
    <property type="entry name" value="DoxX-like_oxidoreductase"/>
</dbReference>
<evidence type="ECO:0000313" key="9">
    <source>
        <dbReference type="Proteomes" id="UP001251217"/>
    </source>
</evidence>
<organism evidence="8 9">
    <name type="scientific">Nocardia kruczakiae</name>
    <dbReference type="NCBI Taxonomy" id="261477"/>
    <lineage>
        <taxon>Bacteria</taxon>
        <taxon>Bacillati</taxon>
        <taxon>Actinomycetota</taxon>
        <taxon>Actinomycetes</taxon>
        <taxon>Mycobacteriales</taxon>
        <taxon>Nocardiaceae</taxon>
        <taxon>Nocardia</taxon>
    </lineage>
</organism>
<evidence type="ECO:0000256" key="5">
    <source>
        <dbReference type="ARBA" id="ARBA00022989"/>
    </source>
</evidence>
<evidence type="ECO:0000256" key="7">
    <source>
        <dbReference type="SAM" id="Phobius"/>
    </source>
</evidence>
<keyword evidence="3" id="KW-1003">Cell membrane</keyword>
<comment type="similarity">
    <text evidence="2">Belongs to the DoxX family.</text>
</comment>
<gene>
    <name evidence="8" type="ORF">J2W56_005750</name>
</gene>
<evidence type="ECO:0000313" key="8">
    <source>
        <dbReference type="EMBL" id="MDR7171989.1"/>
    </source>
</evidence>
<feature type="transmembrane region" description="Helical" evidence="7">
    <location>
        <begin position="130"/>
        <end position="149"/>
    </location>
</feature>
<dbReference type="RefSeq" id="WP_245660841.1">
    <property type="nucleotide sequence ID" value="NZ_JAVDWW010000010.1"/>
</dbReference>